<evidence type="ECO:0000313" key="2">
    <source>
        <dbReference type="Proteomes" id="UP001283361"/>
    </source>
</evidence>
<sequence>MSAQISKSFSAKDVQSGLPIISLELMECVKQSRPVPQTSTKHYGWNIGPGTNRLEYLDSLTKPPARQTINQQLNWPWGSQD</sequence>
<gene>
    <name evidence="1" type="ORF">RRG08_019428</name>
</gene>
<dbReference type="Proteomes" id="UP001283361">
    <property type="component" value="Unassembled WGS sequence"/>
</dbReference>
<keyword evidence="2" id="KW-1185">Reference proteome</keyword>
<proteinExistence type="predicted"/>
<accession>A0AAE0Z3B4</accession>
<comment type="caution">
    <text evidence="1">The sequence shown here is derived from an EMBL/GenBank/DDBJ whole genome shotgun (WGS) entry which is preliminary data.</text>
</comment>
<protein>
    <submittedName>
        <fullName evidence="1">Uncharacterized protein</fullName>
    </submittedName>
</protein>
<evidence type="ECO:0000313" key="1">
    <source>
        <dbReference type="EMBL" id="KAK3762018.1"/>
    </source>
</evidence>
<organism evidence="1 2">
    <name type="scientific">Elysia crispata</name>
    <name type="common">lettuce slug</name>
    <dbReference type="NCBI Taxonomy" id="231223"/>
    <lineage>
        <taxon>Eukaryota</taxon>
        <taxon>Metazoa</taxon>
        <taxon>Spiralia</taxon>
        <taxon>Lophotrochozoa</taxon>
        <taxon>Mollusca</taxon>
        <taxon>Gastropoda</taxon>
        <taxon>Heterobranchia</taxon>
        <taxon>Euthyneura</taxon>
        <taxon>Panpulmonata</taxon>
        <taxon>Sacoglossa</taxon>
        <taxon>Placobranchoidea</taxon>
        <taxon>Plakobranchidae</taxon>
        <taxon>Elysia</taxon>
    </lineage>
</organism>
<dbReference type="AlphaFoldDB" id="A0AAE0Z3B4"/>
<reference evidence="1" key="1">
    <citation type="journal article" date="2023" name="G3 (Bethesda)">
        <title>A reference genome for the long-term kleptoplast-retaining sea slug Elysia crispata morphotype clarki.</title>
        <authorList>
            <person name="Eastman K.E."/>
            <person name="Pendleton A.L."/>
            <person name="Shaikh M.A."/>
            <person name="Suttiyut T."/>
            <person name="Ogas R."/>
            <person name="Tomko P."/>
            <person name="Gavelis G."/>
            <person name="Widhalm J.R."/>
            <person name="Wisecaver J.H."/>
        </authorList>
    </citation>
    <scope>NUCLEOTIDE SEQUENCE</scope>
    <source>
        <strain evidence="1">ECLA1</strain>
    </source>
</reference>
<dbReference type="EMBL" id="JAWDGP010004776">
    <property type="protein sequence ID" value="KAK3762018.1"/>
    <property type="molecule type" value="Genomic_DNA"/>
</dbReference>
<name>A0AAE0Z3B4_9GAST</name>